<feature type="transmembrane region" description="Helical" evidence="1">
    <location>
        <begin position="6"/>
        <end position="28"/>
    </location>
</feature>
<proteinExistence type="predicted"/>
<evidence type="ECO:0000256" key="1">
    <source>
        <dbReference type="SAM" id="Phobius"/>
    </source>
</evidence>
<organism evidence="2 3">
    <name type="scientific">Paraburkholderia agricolaris</name>
    <dbReference type="NCBI Taxonomy" id="2152888"/>
    <lineage>
        <taxon>Bacteria</taxon>
        <taxon>Pseudomonadati</taxon>
        <taxon>Pseudomonadota</taxon>
        <taxon>Betaproteobacteria</taxon>
        <taxon>Burkholderiales</taxon>
        <taxon>Burkholderiaceae</taxon>
        <taxon>Paraburkholderia</taxon>
    </lineage>
</organism>
<evidence type="ECO:0008006" key="4">
    <source>
        <dbReference type="Google" id="ProtNLM"/>
    </source>
</evidence>
<gene>
    <name evidence="2" type="ORF">PQR66_19190</name>
</gene>
<accession>A0ABW8ZQA6</accession>
<name>A0ABW8ZQA6_9BURK</name>
<comment type="caution">
    <text evidence="2">The sequence shown here is derived from an EMBL/GenBank/DDBJ whole genome shotgun (WGS) entry which is preliminary data.</text>
</comment>
<reference evidence="2 3" key="1">
    <citation type="journal article" date="2024" name="Chem. Sci.">
        <title>Discovery of megapolipeptins by genome mining of a Burkholderiales bacteria collection.</title>
        <authorList>
            <person name="Paulo B.S."/>
            <person name="Recchia M.J.J."/>
            <person name="Lee S."/>
            <person name="Fergusson C.H."/>
            <person name="Romanowski S.B."/>
            <person name="Hernandez A."/>
            <person name="Krull N."/>
            <person name="Liu D.Y."/>
            <person name="Cavanagh H."/>
            <person name="Bos A."/>
            <person name="Gray C.A."/>
            <person name="Murphy B.T."/>
            <person name="Linington R.G."/>
            <person name="Eustaquio A.S."/>
        </authorList>
    </citation>
    <scope>NUCLEOTIDE SEQUENCE [LARGE SCALE GENOMIC DNA]</scope>
    <source>
        <strain evidence="2 3">RL16-012-BIC-B</strain>
    </source>
</reference>
<evidence type="ECO:0000313" key="3">
    <source>
        <dbReference type="Proteomes" id="UP001629249"/>
    </source>
</evidence>
<dbReference type="Proteomes" id="UP001629249">
    <property type="component" value="Unassembled WGS sequence"/>
</dbReference>
<dbReference type="EMBL" id="JAQQFN010000014">
    <property type="protein sequence ID" value="MFL9885176.1"/>
    <property type="molecule type" value="Genomic_DNA"/>
</dbReference>
<protein>
    <recommendedName>
        <fullName evidence="4">Type VII secretion protein EccE</fullName>
    </recommendedName>
</protein>
<feature type="transmembrane region" description="Helical" evidence="1">
    <location>
        <begin position="40"/>
        <end position="58"/>
    </location>
</feature>
<evidence type="ECO:0000313" key="2">
    <source>
        <dbReference type="EMBL" id="MFL9885176.1"/>
    </source>
</evidence>
<keyword evidence="1" id="KW-0472">Membrane</keyword>
<dbReference type="RefSeq" id="WP_408329064.1">
    <property type="nucleotide sequence ID" value="NZ_JAQQFH010000008.1"/>
</dbReference>
<keyword evidence="1" id="KW-0812">Transmembrane</keyword>
<sequence>MSQRSTLRNVAAVATVFVLVWGIALFYWRSISRVPDGQDLLLVGIALPVLLIASFIGVRKGIALTQTPTHGTHKIMANARTPSIADDDSSTWTLAVLDSSLSLPAGTASDEIGALARQQQVVGLHAELKRADQTPIFASNVASVSLDDFDESLLPNGTAADLGDQHRRALTLAGEVLDDLMQRHAAVTLTAQADPPLPVAPFELHLLLPERWQHVAPTLAAWLDAHLAREPWSPGTTRARVTIVANPVQALAVVDDLNASLNRDSSPVRHIVLACDSWLGEDELSVLERTDRLYGRDRPDGHVPGEGACALLLALRGENAALPVARVHRMRAAERLSSADEPAHARDDTTMHLLDSARTQTAAPGLEIKACALVSDASQRTSRRTEITGVAESVWPDSDAQSQCQHLGLANGESGAVLALSAVAIAAVHSLNEMQPTFAVSLADPLARAVVLVSVPRTAPADAQTKAVTDAAA</sequence>
<keyword evidence="1" id="KW-1133">Transmembrane helix</keyword>
<keyword evidence="3" id="KW-1185">Reference proteome</keyword>